<dbReference type="EMBL" id="LWCA01001914">
    <property type="protein sequence ID" value="OAF64336.1"/>
    <property type="molecule type" value="Genomic_DNA"/>
</dbReference>
<evidence type="ECO:0000313" key="3">
    <source>
        <dbReference type="Proteomes" id="UP000078046"/>
    </source>
</evidence>
<name>A0A177AQP9_9BILA</name>
<proteinExistence type="predicted"/>
<keyword evidence="3" id="KW-1185">Reference proteome</keyword>
<accession>A0A177AQP9</accession>
<gene>
    <name evidence="2" type="ORF">A3Q56_07952</name>
</gene>
<sequence length="67" mass="7762">MSCYTAQIIMKTKFLFLFIFVSFMKELNIHLDKGDDISELQLTGYEGLGVEVEDSNGQVFHFDKMTF</sequence>
<dbReference type="AlphaFoldDB" id="A0A177AQP9"/>
<reference evidence="2 3" key="1">
    <citation type="submission" date="2016-04" db="EMBL/GenBank/DDBJ databases">
        <title>The genome of Intoshia linei affirms orthonectids as highly simplified spiralians.</title>
        <authorList>
            <person name="Mikhailov K.V."/>
            <person name="Slusarev G.S."/>
            <person name="Nikitin M.A."/>
            <person name="Logacheva M.D."/>
            <person name="Penin A."/>
            <person name="Aleoshin V."/>
            <person name="Panchin Y.V."/>
        </authorList>
    </citation>
    <scope>NUCLEOTIDE SEQUENCE [LARGE SCALE GENOMIC DNA]</scope>
    <source>
        <strain evidence="2">Intl2013</strain>
        <tissue evidence="2">Whole animal</tissue>
    </source>
</reference>
<feature type="signal peptide" evidence="1">
    <location>
        <begin position="1"/>
        <end position="26"/>
    </location>
</feature>
<keyword evidence="1" id="KW-0732">Signal</keyword>
<protein>
    <submittedName>
        <fullName evidence="2">Uncharacterized protein</fullName>
    </submittedName>
</protein>
<evidence type="ECO:0000313" key="2">
    <source>
        <dbReference type="EMBL" id="OAF64336.1"/>
    </source>
</evidence>
<feature type="chain" id="PRO_5008056698" evidence="1">
    <location>
        <begin position="27"/>
        <end position="67"/>
    </location>
</feature>
<dbReference type="Proteomes" id="UP000078046">
    <property type="component" value="Unassembled WGS sequence"/>
</dbReference>
<evidence type="ECO:0000256" key="1">
    <source>
        <dbReference type="SAM" id="SignalP"/>
    </source>
</evidence>
<organism evidence="2 3">
    <name type="scientific">Intoshia linei</name>
    <dbReference type="NCBI Taxonomy" id="1819745"/>
    <lineage>
        <taxon>Eukaryota</taxon>
        <taxon>Metazoa</taxon>
        <taxon>Spiralia</taxon>
        <taxon>Lophotrochozoa</taxon>
        <taxon>Mesozoa</taxon>
        <taxon>Orthonectida</taxon>
        <taxon>Rhopaluridae</taxon>
        <taxon>Intoshia</taxon>
    </lineage>
</organism>
<comment type="caution">
    <text evidence="2">The sequence shown here is derived from an EMBL/GenBank/DDBJ whole genome shotgun (WGS) entry which is preliminary data.</text>
</comment>